<evidence type="ECO:0000256" key="1">
    <source>
        <dbReference type="ARBA" id="ARBA00004141"/>
    </source>
</evidence>
<feature type="transmembrane region" description="Helical" evidence="9">
    <location>
        <begin position="54"/>
        <end position="78"/>
    </location>
</feature>
<feature type="transmembrane region" description="Helical" evidence="9">
    <location>
        <begin position="20"/>
        <end position="42"/>
    </location>
</feature>
<evidence type="ECO:0000313" key="11">
    <source>
        <dbReference type="EMBL" id="APX55314.1"/>
    </source>
</evidence>
<dbReference type="GO" id="GO:0019646">
    <property type="term" value="P:aerobic electron transport chain"/>
    <property type="evidence" value="ECO:0007669"/>
    <property type="project" value="InterPro"/>
</dbReference>
<dbReference type="InterPro" id="IPR000298">
    <property type="entry name" value="Cyt_c_oxidase-like_su3"/>
</dbReference>
<evidence type="ECO:0000256" key="5">
    <source>
        <dbReference type="ARBA" id="ARBA00022967"/>
    </source>
</evidence>
<dbReference type="PANTHER" id="PTHR11403:SF7">
    <property type="entry name" value="CYTOCHROME C OXIDASE SUBUNIT 3"/>
    <property type="match status" value="1"/>
</dbReference>
<dbReference type="GO" id="GO:0004129">
    <property type="term" value="F:cytochrome-c oxidase activity"/>
    <property type="evidence" value="ECO:0007669"/>
    <property type="project" value="InterPro"/>
</dbReference>
<keyword evidence="8 11" id="KW-0496">Mitochondrion</keyword>
<dbReference type="CDD" id="cd00386">
    <property type="entry name" value="Heme_Cu_Oxidase_III_like"/>
    <property type="match status" value="1"/>
</dbReference>
<evidence type="ECO:0000259" key="10">
    <source>
        <dbReference type="PROSITE" id="PS50253"/>
    </source>
</evidence>
<feature type="domain" description="Heme-copper oxidase subunit III family profile" evidence="10">
    <location>
        <begin position="1"/>
        <end position="214"/>
    </location>
</feature>
<feature type="transmembrane region" description="Helical" evidence="9">
    <location>
        <begin position="84"/>
        <end position="107"/>
    </location>
</feature>
<feature type="transmembrane region" description="Helical" evidence="9">
    <location>
        <begin position="119"/>
        <end position="141"/>
    </location>
</feature>
<keyword evidence="5" id="KW-1278">Translocase</keyword>
<dbReference type="SUPFAM" id="SSF81452">
    <property type="entry name" value="Cytochrome c oxidase subunit III-like"/>
    <property type="match status" value="1"/>
</dbReference>
<comment type="similarity">
    <text evidence="2 8">Belongs to the cytochrome c oxidase subunit 3 family.</text>
</comment>
<comment type="function">
    <text evidence="8">Component of the cytochrome c oxidase, the last enzyme in the mitochondrial electron transport chain which drives oxidative phosphorylation. The respiratory chain contains 3 multisubunit complexes succinate dehydrogenase (complex II, CII), ubiquinol-cytochrome c oxidoreductase (cytochrome b-c1 complex, complex III, CIII) and cytochrome c oxidase (complex IV, CIV), that cooperate to transfer electrons derived from NADH and succinate to molecular oxygen, creating an electrochemical gradient over the inner membrane that drives transmembrane transport and the ATP synthase. Cytochrome c oxidase is the component of the respiratory chain that catalyzes the reduction of oxygen to water. Electrons originating from reduced cytochrome c in the intermembrane space (IMS) are transferred via the dinuclear copper A center (CU(A)) of subunit 2 and heme A of subunit 1 to the active site in subunit 1, a binuclear center (BNC) formed by heme A3 and copper B (CU(B)). The BNC reduces molecular oxygen to 2 water molecules using 4 electrons from cytochrome c in the IMS and 4 protons from the mitochondrial matrix.</text>
</comment>
<dbReference type="PROSITE" id="PS50253">
    <property type="entry name" value="COX3"/>
    <property type="match status" value="1"/>
</dbReference>
<dbReference type="PANTHER" id="PTHR11403">
    <property type="entry name" value="CYTOCHROME C OXIDASE SUBUNIT III"/>
    <property type="match status" value="1"/>
</dbReference>
<name>A0A1P8P0J3_9TREM</name>
<keyword evidence="7 9" id="KW-0472">Membrane</keyword>
<reference evidence="11" key="2">
    <citation type="submission" date="2016-10" db="EMBL/GenBank/DDBJ databases">
        <authorList>
            <person name="de Groot N.N."/>
        </authorList>
    </citation>
    <scope>NUCLEOTIDE SEQUENCE</scope>
</reference>
<organism evidence="11">
    <name type="scientific">Paragonimus westermani</name>
    <dbReference type="NCBI Taxonomy" id="34504"/>
    <lineage>
        <taxon>Eukaryota</taxon>
        <taxon>Metazoa</taxon>
        <taxon>Spiralia</taxon>
        <taxon>Lophotrochozoa</taxon>
        <taxon>Platyhelminthes</taxon>
        <taxon>Trematoda</taxon>
        <taxon>Digenea</taxon>
        <taxon>Plagiorchiida</taxon>
        <taxon>Troglotremata</taxon>
        <taxon>Troglotrematidae</taxon>
        <taxon>Paragonimus</taxon>
    </lineage>
</organism>
<evidence type="ECO:0000256" key="4">
    <source>
        <dbReference type="ARBA" id="ARBA00022692"/>
    </source>
</evidence>
<dbReference type="GO" id="GO:0016020">
    <property type="term" value="C:membrane"/>
    <property type="evidence" value="ECO:0007669"/>
    <property type="project" value="UniProtKB-SubCell"/>
</dbReference>
<geneLocation type="mitochondrion" evidence="11"/>
<sequence length="214" mass="24420">MSWLPLYNSWVFLVALLSFFFWKLVGIFFLFGLAALSVDLLIREVASYKVHYEFGFWLFIFSEVAIFGTLFVMCLWSMDGVMEPISSAVELPLLGSFLLIGSSVTATTYHHCRGLEISWVFLGVTVLLGLSFVLLQVFEFYDCECDVLSDVYYAGAFCTVGLHFSHVFVGVVGLSTLMLLGANAVKQCYVNVVVWYWHFVDYVWLFVFLLLYLL</sequence>
<evidence type="ECO:0000256" key="7">
    <source>
        <dbReference type="ARBA" id="ARBA00023136"/>
    </source>
</evidence>
<keyword evidence="6 9" id="KW-1133">Transmembrane helix</keyword>
<feature type="transmembrane region" description="Helical" evidence="9">
    <location>
        <begin position="153"/>
        <end position="180"/>
    </location>
</feature>
<protein>
    <recommendedName>
        <fullName evidence="3 8">Cytochrome c oxidase subunit 3</fullName>
    </recommendedName>
</protein>
<dbReference type="EMBL" id="KX943544">
    <property type="protein sequence ID" value="APX55314.1"/>
    <property type="molecule type" value="Genomic_DNA"/>
</dbReference>
<dbReference type="AlphaFoldDB" id="A0A1P8P0J3"/>
<gene>
    <name evidence="11" type="primary">cox3</name>
</gene>
<evidence type="ECO:0000256" key="6">
    <source>
        <dbReference type="ARBA" id="ARBA00022989"/>
    </source>
</evidence>
<evidence type="ECO:0000256" key="8">
    <source>
        <dbReference type="RuleBase" id="RU003375"/>
    </source>
</evidence>
<dbReference type="InterPro" id="IPR024791">
    <property type="entry name" value="Cyt_c/ubiquinol_Oxase_su3"/>
</dbReference>
<keyword evidence="4 8" id="KW-0812">Transmembrane</keyword>
<comment type="subcellular location">
    <subcellularLocation>
        <location evidence="1">Membrane</location>
        <topology evidence="1">Multi-pass membrane protein</topology>
    </subcellularLocation>
</comment>
<feature type="transmembrane region" description="Helical" evidence="9">
    <location>
        <begin position="192"/>
        <end position="213"/>
    </location>
</feature>
<dbReference type="Gene3D" id="1.20.120.80">
    <property type="entry name" value="Cytochrome c oxidase, subunit III, four-helix bundle"/>
    <property type="match status" value="1"/>
</dbReference>
<evidence type="ECO:0000256" key="2">
    <source>
        <dbReference type="ARBA" id="ARBA00010581"/>
    </source>
</evidence>
<dbReference type="Pfam" id="PF00510">
    <property type="entry name" value="COX3"/>
    <property type="match status" value="1"/>
</dbReference>
<evidence type="ECO:0000256" key="3">
    <source>
        <dbReference type="ARBA" id="ARBA00015944"/>
    </source>
</evidence>
<proteinExistence type="inferred from homology"/>
<reference evidence="11" key="1">
    <citation type="journal article" date="2014" name="PeerJ">
        <title>The mitochondrial genome of Paragonimus westermani (Kerbert, 1878), the Indian isolate of the lung fluke representative of the family Paragonimidae (Trematoda).</title>
        <authorList>
            <person name="Biswal D.K."/>
            <person name="Chatterjee A."/>
            <person name="Bhattacharya A."/>
            <person name="Tandon V."/>
        </authorList>
    </citation>
    <scope>NUCLEOTIDE SEQUENCE</scope>
</reference>
<evidence type="ECO:0000256" key="9">
    <source>
        <dbReference type="SAM" id="Phobius"/>
    </source>
</evidence>
<dbReference type="InterPro" id="IPR035973">
    <property type="entry name" value="Cyt_c_oxidase_su3-like_sf"/>
</dbReference>
<accession>A0A1P8P0J3</accession>
<dbReference type="InterPro" id="IPR013833">
    <property type="entry name" value="Cyt_c_oxidase_su3_a-hlx"/>
</dbReference>